<keyword evidence="2" id="KW-1185">Reference proteome</keyword>
<name>A0ABQ6HDB2_9GAMM</name>
<comment type="caution">
    <text evidence="1">The sequence shown here is derived from an EMBL/GenBank/DDBJ whole genome shotgun (WGS) entry which is preliminary data.</text>
</comment>
<accession>A0ABQ6HDB2</accession>
<protein>
    <recommendedName>
        <fullName evidence="3">Protein-disulfide isomerase</fullName>
    </recommendedName>
</protein>
<dbReference type="Gene3D" id="3.40.30.10">
    <property type="entry name" value="Glutaredoxin"/>
    <property type="match status" value="1"/>
</dbReference>
<dbReference type="SUPFAM" id="SSF52833">
    <property type="entry name" value="Thioredoxin-like"/>
    <property type="match status" value="1"/>
</dbReference>
<evidence type="ECO:0000313" key="1">
    <source>
        <dbReference type="EMBL" id="GLX85539.1"/>
    </source>
</evidence>
<gene>
    <name evidence="1" type="ORF">tloyanaT_17910</name>
</gene>
<dbReference type="InterPro" id="IPR036249">
    <property type="entry name" value="Thioredoxin-like_sf"/>
</dbReference>
<proteinExistence type="predicted"/>
<organism evidence="1 2">
    <name type="scientific">Thalassotalea loyana</name>
    <dbReference type="NCBI Taxonomy" id="280483"/>
    <lineage>
        <taxon>Bacteria</taxon>
        <taxon>Pseudomonadati</taxon>
        <taxon>Pseudomonadota</taxon>
        <taxon>Gammaproteobacteria</taxon>
        <taxon>Alteromonadales</taxon>
        <taxon>Colwelliaceae</taxon>
        <taxon>Thalassotalea</taxon>
    </lineage>
</organism>
<evidence type="ECO:0000313" key="2">
    <source>
        <dbReference type="Proteomes" id="UP001157134"/>
    </source>
</evidence>
<dbReference type="EMBL" id="BSSV01000003">
    <property type="protein sequence ID" value="GLX85539.1"/>
    <property type="molecule type" value="Genomic_DNA"/>
</dbReference>
<evidence type="ECO:0008006" key="3">
    <source>
        <dbReference type="Google" id="ProtNLM"/>
    </source>
</evidence>
<dbReference type="Proteomes" id="UP001157134">
    <property type="component" value="Unassembled WGS sequence"/>
</dbReference>
<reference evidence="1 2" key="1">
    <citation type="submission" date="2023-03" db="EMBL/GenBank/DDBJ databases">
        <title>Thalassotalea loyana LMG 22536T draft genome sequence.</title>
        <authorList>
            <person name="Sawabe T."/>
        </authorList>
    </citation>
    <scope>NUCLEOTIDE SEQUENCE [LARGE SCALE GENOMIC DNA]</scope>
    <source>
        <strain evidence="1 2">LMG 22536</strain>
    </source>
</reference>
<sequence>MKYDEYMNAELIFIYDSHCPWSYAATPLVDAIAKAYPEMKINLWHCGHYQGDQTVAQALIGNVEADSNKRFPASYVDPMPFEPDSTMAANLIAWANNKASHQVLELLKLIQKSHFEDALPMSSKDELMDVCQQLKMSPPAKVFKNDAFSKDAEFIMQDIFDLQEVIGTQSIPALLIAFDDNLVLLNHNHYLKKPSAIVEAVKLELKA</sequence>